<protein>
    <submittedName>
        <fullName evidence="2">Uncharacterized protein</fullName>
    </submittedName>
</protein>
<sequence length="46" mass="4885">MKTLTLCLVVCFAVGCTATPPPPPEPKGDMRAVNPPKVNLATLYTQ</sequence>
<dbReference type="AlphaFoldDB" id="A0A0H4A1R0"/>
<dbReference type="PROSITE" id="PS51257">
    <property type="entry name" value="PROKAR_LIPOPROTEIN"/>
    <property type="match status" value="1"/>
</dbReference>
<name>A0A0H4A1R0_9VIBR</name>
<reference evidence="2" key="1">
    <citation type="journal article" date="2015" name="MBio">
        <title>Eco-Evolutionary Dynamics of Episomes among Ecologically Cohesive Bacterial Populations.</title>
        <authorList>
            <person name="Xue H."/>
            <person name="Cordero O.X."/>
            <person name="Camas F.M."/>
            <person name="Trimble W."/>
            <person name="Meyer F."/>
            <person name="Guglielmini J."/>
            <person name="Rocha E.P."/>
            <person name="Polz M.F."/>
        </authorList>
    </citation>
    <scope>NUCLEOTIDE SEQUENCE</scope>
    <source>
        <strain evidence="2">FF_273</strain>
    </source>
</reference>
<feature type="signal peptide" evidence="1">
    <location>
        <begin position="1"/>
        <end position="18"/>
    </location>
</feature>
<dbReference type="EMBL" id="KP795710">
    <property type="protein sequence ID" value="AKN40887.1"/>
    <property type="molecule type" value="Genomic_DNA"/>
</dbReference>
<evidence type="ECO:0000313" key="2">
    <source>
        <dbReference type="EMBL" id="AKN40887.1"/>
    </source>
</evidence>
<organism evidence="2">
    <name type="scientific">Vibrio sp. FF_273</name>
    <dbReference type="NCBI Taxonomy" id="1652830"/>
    <lineage>
        <taxon>Bacteria</taxon>
        <taxon>Pseudomonadati</taxon>
        <taxon>Pseudomonadota</taxon>
        <taxon>Gammaproteobacteria</taxon>
        <taxon>Vibrionales</taxon>
        <taxon>Vibrionaceae</taxon>
        <taxon>Vibrio</taxon>
    </lineage>
</organism>
<keyword evidence="1" id="KW-0732">Signal</keyword>
<feature type="chain" id="PRO_5005204601" evidence="1">
    <location>
        <begin position="19"/>
        <end position="46"/>
    </location>
</feature>
<proteinExistence type="predicted"/>
<evidence type="ECO:0000256" key="1">
    <source>
        <dbReference type="SAM" id="SignalP"/>
    </source>
</evidence>
<accession>A0A0H4A1R0</accession>